<feature type="compositionally biased region" description="Basic and acidic residues" evidence="1">
    <location>
        <begin position="339"/>
        <end position="348"/>
    </location>
</feature>
<gene>
    <name evidence="2" type="ORF">JR316_007246</name>
</gene>
<protein>
    <submittedName>
        <fullName evidence="2">Uncharacterized protein</fullName>
    </submittedName>
</protein>
<name>A0A8H8CIN9_PSICU</name>
<feature type="compositionally biased region" description="Basic and acidic residues" evidence="1">
    <location>
        <begin position="293"/>
        <end position="329"/>
    </location>
</feature>
<feature type="region of interest" description="Disordered" evidence="1">
    <location>
        <begin position="201"/>
        <end position="239"/>
    </location>
</feature>
<feature type="region of interest" description="Disordered" evidence="1">
    <location>
        <begin position="68"/>
        <end position="92"/>
    </location>
</feature>
<comment type="caution">
    <text evidence="2">The sequence shown here is derived from an EMBL/GenBank/DDBJ whole genome shotgun (WGS) entry which is preliminary data.</text>
</comment>
<feature type="compositionally biased region" description="Basic and acidic residues" evidence="1">
    <location>
        <begin position="257"/>
        <end position="280"/>
    </location>
</feature>
<feature type="region of interest" description="Disordered" evidence="1">
    <location>
        <begin position="256"/>
        <end position="410"/>
    </location>
</feature>
<feature type="region of interest" description="Disordered" evidence="1">
    <location>
        <begin position="115"/>
        <end position="134"/>
    </location>
</feature>
<feature type="compositionally biased region" description="Polar residues" evidence="1">
    <location>
        <begin position="115"/>
        <end position="128"/>
    </location>
</feature>
<organism evidence="2">
    <name type="scientific">Psilocybe cubensis</name>
    <name type="common">Psychedelic mushroom</name>
    <name type="synonym">Stropharia cubensis</name>
    <dbReference type="NCBI Taxonomy" id="181762"/>
    <lineage>
        <taxon>Eukaryota</taxon>
        <taxon>Fungi</taxon>
        <taxon>Dikarya</taxon>
        <taxon>Basidiomycota</taxon>
        <taxon>Agaricomycotina</taxon>
        <taxon>Agaricomycetes</taxon>
        <taxon>Agaricomycetidae</taxon>
        <taxon>Agaricales</taxon>
        <taxon>Agaricineae</taxon>
        <taxon>Strophariaceae</taxon>
        <taxon>Psilocybe</taxon>
    </lineage>
</organism>
<sequence length="410" mass="45760">MQNANVVSFSPINSEHFAIPTLSTSISWDSAWSNLNFYSEGRYTGVPLDTVQTASNIQMFPSVASSYASEEASQDTSASTHHAPLGSESLSYPGFVPQGTQELFDNHHLSEEDNVSINGQTNNTTLDVSSPELLPTNNIYPDTHVSVLVGHEGSEDTTYPTNTPNELTLASDTVSQSDPIDSLLSYVLSTGTIDPALLAKSMPSSHSKREQDIPQSQVGDTLFSRNENNRGTCSGVYKPVRSAVDDQDMRANSFRHGYGETETSKNDTFQHQEPHLEYRSRATPVEQIPTMESEPHDARREPIRLAQSRDTEESRVQCHESGHRETRPARREKRTRSRSPTEETQDRLPKRRKNLESVQENNSRGRERMNSNPGCEAPTKKKGIQGHRSDYDDTFRSRQEITSSSSIRGR</sequence>
<proteinExistence type="predicted"/>
<feature type="compositionally biased region" description="Polar residues" evidence="1">
    <location>
        <begin position="213"/>
        <end position="232"/>
    </location>
</feature>
<dbReference type="AlphaFoldDB" id="A0A8H8CIN9"/>
<evidence type="ECO:0000256" key="1">
    <source>
        <dbReference type="SAM" id="MobiDB-lite"/>
    </source>
</evidence>
<accession>A0A8H8CIN9</accession>
<reference evidence="2" key="1">
    <citation type="submission" date="2021-02" db="EMBL/GenBank/DDBJ databases">
        <title>Psilocybe cubensis genome.</title>
        <authorList>
            <person name="Mckernan K.J."/>
            <person name="Crawford S."/>
            <person name="Trippe A."/>
            <person name="Kane L.T."/>
            <person name="Mclaughlin S."/>
        </authorList>
    </citation>
    <scope>NUCLEOTIDE SEQUENCE [LARGE SCALE GENOMIC DNA]</scope>
    <source>
        <strain evidence="2">MGC-MH-2018</strain>
    </source>
</reference>
<feature type="compositionally biased region" description="Polar residues" evidence="1">
    <location>
        <begin position="400"/>
        <end position="410"/>
    </location>
</feature>
<dbReference type="EMBL" id="JAFIQS010000007">
    <property type="protein sequence ID" value="KAG5166911.1"/>
    <property type="molecule type" value="Genomic_DNA"/>
</dbReference>
<evidence type="ECO:0000313" key="2">
    <source>
        <dbReference type="EMBL" id="KAG5166911.1"/>
    </source>
</evidence>
<feature type="compositionally biased region" description="Basic and acidic residues" evidence="1">
    <location>
        <begin position="387"/>
        <end position="399"/>
    </location>
</feature>